<dbReference type="PANTHER" id="PTHR37418">
    <property type="entry name" value="3-KETO-5-AMINOHEXANOATE CLEAVAGE ENZYME-RELATED"/>
    <property type="match status" value="1"/>
</dbReference>
<dbReference type="EMBL" id="QFBC01000006">
    <property type="protein sequence ID" value="PWE55321.1"/>
    <property type="molecule type" value="Genomic_DNA"/>
</dbReference>
<dbReference type="Pfam" id="PF05853">
    <property type="entry name" value="BKACE"/>
    <property type="match status" value="1"/>
</dbReference>
<keyword evidence="2" id="KW-1185">Reference proteome</keyword>
<reference evidence="1 2" key="1">
    <citation type="submission" date="2018-05" db="EMBL/GenBank/DDBJ databases">
        <title>The draft genome of strain NS-104.</title>
        <authorList>
            <person name="Hang P."/>
            <person name="Jiang J."/>
        </authorList>
    </citation>
    <scope>NUCLEOTIDE SEQUENCE [LARGE SCALE GENOMIC DNA]</scope>
    <source>
        <strain evidence="1 2">NS-104</strain>
    </source>
</reference>
<comment type="caution">
    <text evidence="1">The sequence shown here is derived from an EMBL/GenBank/DDBJ whole genome shotgun (WGS) entry which is preliminary data.</text>
</comment>
<protein>
    <submittedName>
        <fullName evidence="1">3-keto-5-aminohexanoate cleavage enzyme</fullName>
    </submittedName>
</protein>
<gene>
    <name evidence="1" type="ORF">DEM27_14730</name>
</gene>
<dbReference type="Gene3D" id="3.20.20.70">
    <property type="entry name" value="Aldolase class I"/>
    <property type="match status" value="1"/>
</dbReference>
<dbReference type="Proteomes" id="UP000245252">
    <property type="component" value="Unassembled WGS sequence"/>
</dbReference>
<name>A0A2U2DPV5_9HYPH</name>
<dbReference type="InterPro" id="IPR013785">
    <property type="entry name" value="Aldolase_TIM"/>
</dbReference>
<dbReference type="PANTHER" id="PTHR37418:SF1">
    <property type="entry name" value="3-KETO-5-AMINOHEXANOATE CLEAVAGE PROTEIN"/>
    <property type="match status" value="1"/>
</dbReference>
<dbReference type="GO" id="GO:0043720">
    <property type="term" value="F:3-keto-5-aminohexanoate cleavage activity"/>
    <property type="evidence" value="ECO:0007669"/>
    <property type="project" value="InterPro"/>
</dbReference>
<dbReference type="AlphaFoldDB" id="A0A2U2DPV5"/>
<dbReference type="OrthoDB" id="9814797at2"/>
<dbReference type="InterPro" id="IPR008567">
    <property type="entry name" value="BKACE"/>
</dbReference>
<accession>A0A2U2DPV5</accession>
<evidence type="ECO:0000313" key="1">
    <source>
        <dbReference type="EMBL" id="PWE55321.1"/>
    </source>
</evidence>
<evidence type="ECO:0000313" key="2">
    <source>
        <dbReference type="Proteomes" id="UP000245252"/>
    </source>
</evidence>
<organism evidence="1 2">
    <name type="scientific">Metarhizobium album</name>
    <dbReference type="NCBI Taxonomy" id="2182425"/>
    <lineage>
        <taxon>Bacteria</taxon>
        <taxon>Pseudomonadati</taxon>
        <taxon>Pseudomonadota</taxon>
        <taxon>Alphaproteobacteria</taxon>
        <taxon>Hyphomicrobiales</taxon>
        <taxon>Rhizobiaceae</taxon>
        <taxon>Metarhizobium</taxon>
    </lineage>
</organism>
<sequence>MIVQACINGARPVDFHPHLPLTAEAMATDSAACIAAGAAELHIHPRGPDGRESLNAIDETMAAVRRACPGTFIGVSTGAWIENDVQRTRRAIDAWRQLPDYASVNLSEPDAPAVMDLLRKKGVGIEVGLATVGDAHRFVGLPDTDKVLRILIEIDIQKLHAAYDVAKEIAAVLDTAGIGKSILLHGADETVWPFVERARKRAWSTRVGLEDGKHLPDGTVAADNAAIVAAAVAIFRGGIIKKQQAAMAT</sequence>
<dbReference type="RefSeq" id="WP_109459019.1">
    <property type="nucleotide sequence ID" value="NZ_QFBC01000006.1"/>
</dbReference>
<proteinExistence type="predicted"/>